<dbReference type="SFLD" id="SFLDG01121">
    <property type="entry name" value="Diphthamide_biosynthesis"/>
    <property type="match status" value="1"/>
</dbReference>
<dbReference type="GO" id="GO:0017183">
    <property type="term" value="P:protein histidyl modification to diphthamide"/>
    <property type="evidence" value="ECO:0007669"/>
    <property type="project" value="UniProtKB-UniPathway"/>
</dbReference>
<dbReference type="InterPro" id="IPR042265">
    <property type="entry name" value="DPH1/DPH2_3"/>
</dbReference>
<evidence type="ECO:0000256" key="1">
    <source>
        <dbReference type="ARBA" id="ARBA00001966"/>
    </source>
</evidence>
<protein>
    <recommendedName>
        <fullName evidence="9">2-(3-amino-3-carboxypropyl)histidine synthase</fullName>
    </recommendedName>
</protein>
<comment type="similarity">
    <text evidence="3">Belongs to the DPH1/DPH2 family. DPH2 subfamily.</text>
</comment>
<dbReference type="Gene3D" id="3.40.50.11840">
    <property type="entry name" value="Diphthamide synthesis DPH1/DPH2 domain 1"/>
    <property type="match status" value="1"/>
</dbReference>
<dbReference type="EMBL" id="CM010715">
    <property type="protein sequence ID" value="RZC47626.1"/>
    <property type="molecule type" value="Genomic_DNA"/>
</dbReference>
<keyword evidence="4" id="KW-0479">Metal-binding</keyword>
<dbReference type="NCBIfam" id="TIGR00322">
    <property type="entry name" value="diphth2_R"/>
    <property type="match status" value="1"/>
</dbReference>
<evidence type="ECO:0000256" key="3">
    <source>
        <dbReference type="ARBA" id="ARBA00006179"/>
    </source>
</evidence>
<dbReference type="AlphaFoldDB" id="A0A4Y7IHS4"/>
<dbReference type="InterPro" id="IPR016435">
    <property type="entry name" value="DPH1/DPH2"/>
</dbReference>
<dbReference type="GO" id="GO:0051536">
    <property type="term" value="F:iron-sulfur cluster binding"/>
    <property type="evidence" value="ECO:0007669"/>
    <property type="project" value="UniProtKB-KW"/>
</dbReference>
<dbReference type="OMA" id="TSNSRPM"/>
<keyword evidence="6" id="KW-0411">Iron-sulfur</keyword>
<keyword evidence="5" id="KW-0408">Iron</keyword>
<comment type="cofactor">
    <cofactor evidence="1">
        <name>[4Fe-4S] cluster</name>
        <dbReference type="ChEBI" id="CHEBI:49883"/>
    </cofactor>
</comment>
<evidence type="ECO:0000256" key="5">
    <source>
        <dbReference type="ARBA" id="ARBA00023004"/>
    </source>
</evidence>
<accession>A0A4Y7IHS4</accession>
<dbReference type="Gramene" id="RZC47626">
    <property type="protein sequence ID" value="RZC47626"/>
    <property type="gene ID" value="C5167_040574"/>
</dbReference>
<name>A0A4Y7IHS4_PAPSO</name>
<dbReference type="Gene3D" id="3.40.50.11860">
    <property type="entry name" value="Diphthamide synthesis DPH1/DPH2 domain 3"/>
    <property type="match status" value="1"/>
</dbReference>
<dbReference type="GO" id="GO:0090560">
    <property type="term" value="F:2-(3-amino-3-carboxypropyl)histidine synthase activity"/>
    <property type="evidence" value="ECO:0007669"/>
    <property type="project" value="InterPro"/>
</dbReference>
<sequence length="518" mass="56690">MDFSSNYDITQTANFIHNGNFTRVALQFPDDLLKDSIKVVSELRKELNLLATRQESSSSDDKKEIGLYVLADTTYGSCCVDEVGASHVDADSVVHYGHTCLSPTTTLPAFCVFGKAAIDVSDCAKCLSDCLLSSDKPILVLYGLEYAHALESLRTESSLLCGTKGSSRLRFADVTSSVISPLESKETPSVKLESPNGCTANGSHDDCKETDSTVDGFKHSIGGLTWNLPQGHKMEEYMLFWIGLENPAFSNLVLTYNSSDIVRYDPVENCTMEDISQTKKILQRRYYIVEKAKDANIIGILVGTLGVAGYLNMINQMKALIARAGKKAYTLLMGKPNPAKLANFPECDVFIYVSCAQTALLDSKDFLSPVITPYEAVLAFNRGSQWTGEYVIGFQDLLTSAQYNVDGGPEEARFSFMKGCYVEDFNQQELAESMNGDEDKERATTDLAEATHKALQLHDKYPKSIIKGAANSGAEFFSSRSYQGLEMQTDDSVPLAVVTGRTGRAAGYTGEPSKDQNS</sequence>
<dbReference type="InterPro" id="IPR042263">
    <property type="entry name" value="DPH1/DPH2_1"/>
</dbReference>
<dbReference type="PANTHER" id="PTHR10762">
    <property type="entry name" value="DIPHTHAMIDE BIOSYNTHESIS PROTEIN"/>
    <property type="match status" value="1"/>
</dbReference>
<evidence type="ECO:0000313" key="8">
    <source>
        <dbReference type="Proteomes" id="UP000316621"/>
    </source>
</evidence>
<dbReference type="FunFam" id="3.40.50.11860:FF:000001">
    <property type="entry name" value="2-(3-amino-3-carboxypropyl)histidine synthase subunit 2"/>
    <property type="match status" value="1"/>
</dbReference>
<evidence type="ECO:0000256" key="4">
    <source>
        <dbReference type="ARBA" id="ARBA00022723"/>
    </source>
</evidence>
<dbReference type="PANTHER" id="PTHR10762:SF2">
    <property type="entry name" value="2-(3-AMINO-3-CARBOXYPROPYL)HISTIDINE SYNTHASE SUBUNIT 2"/>
    <property type="match status" value="1"/>
</dbReference>
<dbReference type="SFLD" id="SFLDS00032">
    <property type="entry name" value="Radical_SAM_3-amino-3-carboxyp"/>
    <property type="match status" value="1"/>
</dbReference>
<dbReference type="GO" id="GO:0046872">
    <property type="term" value="F:metal ion binding"/>
    <property type="evidence" value="ECO:0007669"/>
    <property type="project" value="UniProtKB-KW"/>
</dbReference>
<dbReference type="UniPathway" id="UPA00559"/>
<dbReference type="OrthoDB" id="449241at2759"/>
<evidence type="ECO:0000256" key="2">
    <source>
        <dbReference type="ARBA" id="ARBA00005156"/>
    </source>
</evidence>
<keyword evidence="8" id="KW-1185">Reference proteome</keyword>
<evidence type="ECO:0000313" key="7">
    <source>
        <dbReference type="EMBL" id="RZC47626.1"/>
    </source>
</evidence>
<reference evidence="7 8" key="1">
    <citation type="journal article" date="2018" name="Science">
        <title>The opium poppy genome and morphinan production.</title>
        <authorList>
            <person name="Guo L."/>
            <person name="Winzer T."/>
            <person name="Yang X."/>
            <person name="Li Y."/>
            <person name="Ning Z."/>
            <person name="He Z."/>
            <person name="Teodor R."/>
            <person name="Lu Y."/>
            <person name="Bowser T.A."/>
            <person name="Graham I.A."/>
            <person name="Ye K."/>
        </authorList>
    </citation>
    <scope>NUCLEOTIDE SEQUENCE [LARGE SCALE GENOMIC DNA]</scope>
    <source>
        <strain evidence="8">cv. HN1</strain>
        <tissue evidence="7">Leaves</tissue>
    </source>
</reference>
<proteinExistence type="inferred from homology"/>
<dbReference type="STRING" id="3469.A0A4Y7IHS4"/>
<evidence type="ECO:0000256" key="6">
    <source>
        <dbReference type="ARBA" id="ARBA00023014"/>
    </source>
</evidence>
<dbReference type="Pfam" id="PF01866">
    <property type="entry name" value="Diphthamide_syn"/>
    <property type="match status" value="1"/>
</dbReference>
<comment type="pathway">
    <text evidence="2">Protein modification; peptidyl-diphthamide biosynthesis.</text>
</comment>
<gene>
    <name evidence="7" type="ORF">C5167_040574</name>
</gene>
<evidence type="ECO:0008006" key="9">
    <source>
        <dbReference type="Google" id="ProtNLM"/>
    </source>
</evidence>
<dbReference type="Proteomes" id="UP000316621">
    <property type="component" value="Chromosome 1"/>
</dbReference>
<organism evidence="7 8">
    <name type="scientific">Papaver somniferum</name>
    <name type="common">Opium poppy</name>
    <dbReference type="NCBI Taxonomy" id="3469"/>
    <lineage>
        <taxon>Eukaryota</taxon>
        <taxon>Viridiplantae</taxon>
        <taxon>Streptophyta</taxon>
        <taxon>Embryophyta</taxon>
        <taxon>Tracheophyta</taxon>
        <taxon>Spermatophyta</taxon>
        <taxon>Magnoliopsida</taxon>
        <taxon>Ranunculales</taxon>
        <taxon>Papaveraceae</taxon>
        <taxon>Papaveroideae</taxon>
        <taxon>Papaver</taxon>
    </lineage>
</organism>